<dbReference type="Proteomes" id="UP000523447">
    <property type="component" value="Unassembled WGS sequence"/>
</dbReference>
<keyword evidence="3" id="KW-0378">Hydrolase</keyword>
<dbReference type="InterPro" id="IPR004176">
    <property type="entry name" value="Clp_R_N"/>
</dbReference>
<keyword evidence="1" id="KW-0677">Repeat</keyword>
<dbReference type="GO" id="GO:0008233">
    <property type="term" value="F:peptidase activity"/>
    <property type="evidence" value="ECO:0007669"/>
    <property type="project" value="UniProtKB-KW"/>
</dbReference>
<name>A0A7X6M132_9NOCA</name>
<comment type="caution">
    <text evidence="3">The sequence shown here is derived from an EMBL/GenBank/DDBJ whole genome shotgun (WGS) entry which is preliminary data.</text>
</comment>
<dbReference type="SUPFAM" id="SSF81923">
    <property type="entry name" value="Double Clp-N motif"/>
    <property type="match status" value="2"/>
</dbReference>
<evidence type="ECO:0000313" key="3">
    <source>
        <dbReference type="EMBL" id="NKY88344.1"/>
    </source>
</evidence>
<protein>
    <submittedName>
        <fullName evidence="3">Clp protease</fullName>
    </submittedName>
</protein>
<accession>A0A7X6M132</accession>
<sequence length="195" mass="21207">MFERFAKAPRAAIVVAQEEARELRSPSIDVEHLLLGLAMSPDRQLRRILSDNDISADGVRDVLGRAHPEKPLGDEDAAALKAIGIDLDAVRDSVRATFGEDVFAEPPSEPEPGRGRFRLGGSLTFGHIPFSRDAKKALELSLREAVSRGDDRIEAGHVLLGLLRVANPTTRALLGGDQGMDRLRSAVREMLDRAA</sequence>
<keyword evidence="4" id="KW-1185">Reference proteome</keyword>
<dbReference type="RefSeq" id="WP_040722360.1">
    <property type="nucleotide sequence ID" value="NZ_CAWPHS010000021.1"/>
</dbReference>
<gene>
    <name evidence="3" type="ORF">HGA07_22325</name>
</gene>
<reference evidence="3 4" key="1">
    <citation type="submission" date="2020-04" db="EMBL/GenBank/DDBJ databases">
        <title>MicrobeNet Type strains.</title>
        <authorList>
            <person name="Nicholson A.C."/>
        </authorList>
    </citation>
    <scope>NUCLEOTIDE SEQUENCE [LARGE SCALE GENOMIC DNA]</scope>
    <source>
        <strain evidence="3 4">DSM 44445</strain>
    </source>
</reference>
<dbReference type="InterPro" id="IPR036628">
    <property type="entry name" value="Clp_N_dom_sf"/>
</dbReference>
<organism evidence="3 4">
    <name type="scientific">Nocardia veterana</name>
    <dbReference type="NCBI Taxonomy" id="132249"/>
    <lineage>
        <taxon>Bacteria</taxon>
        <taxon>Bacillati</taxon>
        <taxon>Actinomycetota</taxon>
        <taxon>Actinomycetes</taxon>
        <taxon>Mycobacteriales</taxon>
        <taxon>Nocardiaceae</taxon>
        <taxon>Nocardia</taxon>
    </lineage>
</organism>
<evidence type="ECO:0000313" key="4">
    <source>
        <dbReference type="Proteomes" id="UP000523447"/>
    </source>
</evidence>
<evidence type="ECO:0000259" key="2">
    <source>
        <dbReference type="PROSITE" id="PS51903"/>
    </source>
</evidence>
<dbReference type="AlphaFoldDB" id="A0A7X6M132"/>
<evidence type="ECO:0000256" key="1">
    <source>
        <dbReference type="PROSITE-ProRule" id="PRU01251"/>
    </source>
</evidence>
<dbReference type="Pfam" id="PF02861">
    <property type="entry name" value="Clp_N"/>
    <property type="match status" value="2"/>
</dbReference>
<dbReference type="Gene3D" id="1.10.1780.10">
    <property type="entry name" value="Clp, N-terminal domain"/>
    <property type="match status" value="2"/>
</dbReference>
<feature type="domain" description="Clp R" evidence="2">
    <location>
        <begin position="2"/>
        <end position="193"/>
    </location>
</feature>
<dbReference type="GO" id="GO:0006508">
    <property type="term" value="P:proteolysis"/>
    <property type="evidence" value="ECO:0007669"/>
    <property type="project" value="UniProtKB-KW"/>
</dbReference>
<keyword evidence="3" id="KW-0645">Protease</keyword>
<dbReference type="EMBL" id="JAAXPE010000028">
    <property type="protein sequence ID" value="NKY88344.1"/>
    <property type="molecule type" value="Genomic_DNA"/>
</dbReference>
<proteinExistence type="predicted"/>
<dbReference type="PROSITE" id="PS51903">
    <property type="entry name" value="CLP_R"/>
    <property type="match status" value="1"/>
</dbReference>